<keyword evidence="5" id="KW-0378">Hydrolase</keyword>
<evidence type="ECO:0000256" key="5">
    <source>
        <dbReference type="ARBA" id="ARBA00022801"/>
    </source>
</evidence>
<dbReference type="PANTHER" id="PTHR42693">
    <property type="entry name" value="ARYLSULFATASE FAMILY MEMBER"/>
    <property type="match status" value="1"/>
</dbReference>
<evidence type="ECO:0000313" key="10">
    <source>
        <dbReference type="Proteomes" id="UP000240418"/>
    </source>
</evidence>
<name>A0A2P8FD01_9RHOB</name>
<evidence type="ECO:0000256" key="4">
    <source>
        <dbReference type="ARBA" id="ARBA00022729"/>
    </source>
</evidence>
<sequence>MTKSEMAQTSRMLVAVALAGMVTAPAFAQTAEGPGGLVHDAEYYVLMAQNGESWAAEDADIQAKLAALREKHGTPPNLIHIMWDDTAYGDLGMPGIQAVRGLDTPNINALAQEGMMFTRMYTEVGCTPSRAAAITGRLAVRSGMYNIGMLQESHGLNAEEVTLAEVLSDAGYATAFFGKWHLGDIEQSYPHNQGFDEALFTGYNQILSLNTREAEQGNASIGLFEDMLPENPYKLDDTFITKDWVMAAEGTKGGETLQWRDNTTESYEAMDDEGFKRMFAFIEANAKEGKPFFVASCPNMANFMPIRPKCTRARALLQNGLQCTIDPFIAELRAKLDELGIAENTLIVAMADNGPMSHNPPPGTGFAETIFRGGKGDFLEGGVRVPAFAVWPSVIKPGSLPNDMIHITDLFTTFASLGGAIGNIPTDRVIDGVDQTALLPNGDTAGRRDYTFTYAGPTLGAVVKGDYKRHMISPDPIGEASGIPAAFYFLPSDPREVQPMLTNLIHLKRPFNRMVLRHNLWKEKYPDRPETHGIPWTGIANASEALKREQNPQLILKDLPFDPLEYIDHLDELPFDPNADPSIGQ</sequence>
<keyword evidence="6" id="KW-0106">Calcium</keyword>
<accession>A0A2P8FD01</accession>
<keyword evidence="10" id="KW-1185">Reference proteome</keyword>
<dbReference type="Proteomes" id="UP000240418">
    <property type="component" value="Unassembled WGS sequence"/>
</dbReference>
<dbReference type="Gene3D" id="3.40.720.10">
    <property type="entry name" value="Alkaline Phosphatase, subunit A"/>
    <property type="match status" value="1"/>
</dbReference>
<dbReference type="Gene3D" id="3.30.1120.10">
    <property type="match status" value="1"/>
</dbReference>
<dbReference type="Pfam" id="PF00884">
    <property type="entry name" value="Sulfatase"/>
    <property type="match status" value="1"/>
</dbReference>
<dbReference type="GO" id="GO:0046872">
    <property type="term" value="F:metal ion binding"/>
    <property type="evidence" value="ECO:0007669"/>
    <property type="project" value="UniProtKB-KW"/>
</dbReference>
<dbReference type="RefSeq" id="WP_207797046.1">
    <property type="nucleotide sequence ID" value="NZ_PYGJ01000005.1"/>
</dbReference>
<feature type="domain" description="Sulfatase N-terminal" evidence="8">
    <location>
        <begin position="76"/>
        <end position="419"/>
    </location>
</feature>
<evidence type="ECO:0000256" key="2">
    <source>
        <dbReference type="ARBA" id="ARBA00008779"/>
    </source>
</evidence>
<evidence type="ECO:0000259" key="8">
    <source>
        <dbReference type="Pfam" id="PF00884"/>
    </source>
</evidence>
<feature type="signal peptide" evidence="7">
    <location>
        <begin position="1"/>
        <end position="28"/>
    </location>
</feature>
<evidence type="ECO:0000256" key="6">
    <source>
        <dbReference type="ARBA" id="ARBA00022837"/>
    </source>
</evidence>
<dbReference type="PANTHER" id="PTHR42693:SF42">
    <property type="entry name" value="ARYLSULFATASE G"/>
    <property type="match status" value="1"/>
</dbReference>
<evidence type="ECO:0000256" key="3">
    <source>
        <dbReference type="ARBA" id="ARBA00022723"/>
    </source>
</evidence>
<reference evidence="9 10" key="1">
    <citation type="submission" date="2018-03" db="EMBL/GenBank/DDBJ databases">
        <title>Genomic Encyclopedia of Archaeal and Bacterial Type Strains, Phase II (KMG-II): from individual species to whole genera.</title>
        <authorList>
            <person name="Goeker M."/>
        </authorList>
    </citation>
    <scope>NUCLEOTIDE SEQUENCE [LARGE SCALE GENOMIC DNA]</scope>
    <source>
        <strain evidence="9 10">DSM 100673</strain>
    </source>
</reference>
<evidence type="ECO:0000256" key="1">
    <source>
        <dbReference type="ARBA" id="ARBA00001913"/>
    </source>
</evidence>
<evidence type="ECO:0000313" key="9">
    <source>
        <dbReference type="EMBL" id="PSL19606.1"/>
    </source>
</evidence>
<dbReference type="InterPro" id="IPR017850">
    <property type="entry name" value="Alkaline_phosphatase_core_sf"/>
</dbReference>
<dbReference type="GO" id="GO:0004065">
    <property type="term" value="F:arylsulfatase activity"/>
    <property type="evidence" value="ECO:0007669"/>
    <property type="project" value="TreeGrafter"/>
</dbReference>
<feature type="chain" id="PRO_5015112169" evidence="7">
    <location>
        <begin position="29"/>
        <end position="585"/>
    </location>
</feature>
<organism evidence="9 10">
    <name type="scientific">Shimia abyssi</name>
    <dbReference type="NCBI Taxonomy" id="1662395"/>
    <lineage>
        <taxon>Bacteria</taxon>
        <taxon>Pseudomonadati</taxon>
        <taxon>Pseudomonadota</taxon>
        <taxon>Alphaproteobacteria</taxon>
        <taxon>Rhodobacterales</taxon>
        <taxon>Roseobacteraceae</taxon>
    </lineage>
</organism>
<keyword evidence="4 7" id="KW-0732">Signal</keyword>
<dbReference type="EMBL" id="PYGJ01000005">
    <property type="protein sequence ID" value="PSL19606.1"/>
    <property type="molecule type" value="Genomic_DNA"/>
</dbReference>
<comment type="similarity">
    <text evidence="2">Belongs to the sulfatase family.</text>
</comment>
<protein>
    <submittedName>
        <fullName evidence="9">Arylsulfatase</fullName>
    </submittedName>
</protein>
<proteinExistence type="inferred from homology"/>
<comment type="cofactor">
    <cofactor evidence="1">
        <name>Ca(2+)</name>
        <dbReference type="ChEBI" id="CHEBI:29108"/>
    </cofactor>
</comment>
<dbReference type="InterPro" id="IPR050738">
    <property type="entry name" value="Sulfatase"/>
</dbReference>
<dbReference type="AlphaFoldDB" id="A0A2P8FD01"/>
<evidence type="ECO:0000256" key="7">
    <source>
        <dbReference type="SAM" id="SignalP"/>
    </source>
</evidence>
<comment type="caution">
    <text evidence="9">The sequence shown here is derived from an EMBL/GenBank/DDBJ whole genome shotgun (WGS) entry which is preliminary data.</text>
</comment>
<keyword evidence="3" id="KW-0479">Metal-binding</keyword>
<gene>
    <name evidence="9" type="ORF">CLV88_10528</name>
</gene>
<dbReference type="SUPFAM" id="SSF53649">
    <property type="entry name" value="Alkaline phosphatase-like"/>
    <property type="match status" value="1"/>
</dbReference>
<dbReference type="InterPro" id="IPR000917">
    <property type="entry name" value="Sulfatase_N"/>
</dbReference>